<keyword evidence="5" id="KW-1133">Transmembrane helix</keyword>
<comment type="subcellular location">
    <subcellularLocation>
        <location evidence="1">Cell membrane</location>
        <topology evidence="1">Multi-pass membrane protein</topology>
    </subcellularLocation>
</comment>
<dbReference type="CDD" id="cd01610">
    <property type="entry name" value="PAP2_like"/>
    <property type="match status" value="1"/>
</dbReference>
<evidence type="ECO:0000256" key="1">
    <source>
        <dbReference type="ARBA" id="ARBA00004651"/>
    </source>
</evidence>
<comment type="caution">
    <text evidence="8">The sequence shown here is derived from an EMBL/GenBank/DDBJ whole genome shotgun (WGS) entry which is preliminary data.</text>
</comment>
<dbReference type="PANTHER" id="PTHR14969:SF62">
    <property type="entry name" value="DECAPRENYLPHOSPHORYL-5-PHOSPHORIBOSE PHOSPHATASE RV3807C-RELATED"/>
    <property type="match status" value="1"/>
</dbReference>
<dbReference type="PANTHER" id="PTHR14969">
    <property type="entry name" value="SPHINGOSINE-1-PHOSPHATE PHOSPHOHYDROLASE"/>
    <property type="match status" value="1"/>
</dbReference>
<evidence type="ECO:0000256" key="6">
    <source>
        <dbReference type="ARBA" id="ARBA00023136"/>
    </source>
</evidence>
<reference evidence="8" key="1">
    <citation type="submission" date="2022-12" db="EMBL/GenBank/DDBJ databases">
        <title>Paracoccus sp. EF6 isolated from a lake water.</title>
        <authorList>
            <person name="Liu H."/>
        </authorList>
    </citation>
    <scope>NUCLEOTIDE SEQUENCE</scope>
    <source>
        <strain evidence="8">EF6</strain>
    </source>
</reference>
<dbReference type="SUPFAM" id="SSF48317">
    <property type="entry name" value="Acid phosphatase/Vanadium-dependent haloperoxidase"/>
    <property type="match status" value="1"/>
</dbReference>
<keyword evidence="4" id="KW-0378">Hydrolase</keyword>
<dbReference type="RefSeq" id="WP_268941402.1">
    <property type="nucleotide sequence ID" value="NZ_JAPTYD010000006.1"/>
</dbReference>
<dbReference type="Pfam" id="PF01569">
    <property type="entry name" value="PAP2"/>
    <property type="match status" value="1"/>
</dbReference>
<dbReference type="InterPro" id="IPR036938">
    <property type="entry name" value="PAP2/HPO_sf"/>
</dbReference>
<keyword evidence="6" id="KW-0472">Membrane</keyword>
<dbReference type="Gene3D" id="1.20.144.10">
    <property type="entry name" value="Phosphatidic acid phosphatase type 2/haloperoxidase"/>
    <property type="match status" value="1"/>
</dbReference>
<keyword evidence="9" id="KW-1185">Reference proteome</keyword>
<organism evidence="8 9">
    <name type="scientific">Paracoccus benzoatiresistens</name>
    <dbReference type="NCBI Taxonomy" id="2997341"/>
    <lineage>
        <taxon>Bacteria</taxon>
        <taxon>Pseudomonadati</taxon>
        <taxon>Pseudomonadota</taxon>
        <taxon>Alphaproteobacteria</taxon>
        <taxon>Rhodobacterales</taxon>
        <taxon>Paracoccaceae</taxon>
        <taxon>Paracoccus</taxon>
    </lineage>
</organism>
<protein>
    <submittedName>
        <fullName evidence="8">Phosphatase PAP2 family protein</fullName>
    </submittedName>
</protein>
<dbReference type="SMART" id="SM00014">
    <property type="entry name" value="acidPPc"/>
    <property type="match status" value="1"/>
</dbReference>
<sequence>MHDQTAPDDPAAQTEGLERMDIEAAKAAARHRHHPLVKTLGEASELADQMPLGTVCGLVIAGGLLGRRPDIARTGVRMMAAHVLANVVKRRIKNRLRRTRPEEMVRNRDYQFEPGETEGRHDTSFPSGHTAGAVAVARVVAADLPDLSVPVTGFAALIAAVQIPRAKHYPIDVAAGAALGLAAAWAVDCLLPGISKKEN</sequence>
<evidence type="ECO:0000259" key="7">
    <source>
        <dbReference type="SMART" id="SM00014"/>
    </source>
</evidence>
<evidence type="ECO:0000256" key="2">
    <source>
        <dbReference type="ARBA" id="ARBA00022475"/>
    </source>
</evidence>
<keyword evidence="3" id="KW-0812">Transmembrane</keyword>
<name>A0ABT4J453_9RHOB</name>
<proteinExistence type="predicted"/>
<feature type="domain" description="Phosphatidic acid phosphatase type 2/haloperoxidase" evidence="7">
    <location>
        <begin position="76"/>
        <end position="188"/>
    </location>
</feature>
<gene>
    <name evidence="8" type="ORF">OU682_07220</name>
</gene>
<dbReference type="Proteomes" id="UP001149822">
    <property type="component" value="Unassembled WGS sequence"/>
</dbReference>
<evidence type="ECO:0000256" key="3">
    <source>
        <dbReference type="ARBA" id="ARBA00022692"/>
    </source>
</evidence>
<dbReference type="EMBL" id="JAPTYD010000006">
    <property type="protein sequence ID" value="MCZ0961407.1"/>
    <property type="molecule type" value="Genomic_DNA"/>
</dbReference>
<evidence type="ECO:0000256" key="5">
    <source>
        <dbReference type="ARBA" id="ARBA00022989"/>
    </source>
</evidence>
<evidence type="ECO:0000313" key="8">
    <source>
        <dbReference type="EMBL" id="MCZ0961407.1"/>
    </source>
</evidence>
<accession>A0ABT4J453</accession>
<evidence type="ECO:0000313" key="9">
    <source>
        <dbReference type="Proteomes" id="UP001149822"/>
    </source>
</evidence>
<dbReference type="InterPro" id="IPR000326">
    <property type="entry name" value="PAP2/HPO"/>
</dbReference>
<keyword evidence="2" id="KW-1003">Cell membrane</keyword>
<evidence type="ECO:0000256" key="4">
    <source>
        <dbReference type="ARBA" id="ARBA00022801"/>
    </source>
</evidence>